<comment type="subunit">
    <text evidence="4">Heterodimer of a large and a small subunit.</text>
</comment>
<dbReference type="SUPFAM" id="SSF56762">
    <property type="entry name" value="HydB/Nqo4-like"/>
    <property type="match status" value="1"/>
</dbReference>
<comment type="function">
    <text evidence="8">This enzyme recycles the H(2) produced by nitrogenase to increase the production of ATP and to protect nitrogenase against inhibition or damage by O(2) under carbon- or phosphate-limited conditions.</text>
</comment>
<proteinExistence type="inferred from homology"/>
<evidence type="ECO:0000256" key="1">
    <source>
        <dbReference type="ARBA" id="ARBA00001967"/>
    </source>
</evidence>
<evidence type="ECO:0000313" key="13">
    <source>
        <dbReference type="EMBL" id="WRS40574.1"/>
    </source>
</evidence>
<dbReference type="RefSeq" id="WP_324781101.1">
    <property type="nucleotide sequence ID" value="NZ_CP141769.1"/>
</dbReference>
<evidence type="ECO:0000256" key="7">
    <source>
        <dbReference type="ARBA" id="ARBA00023002"/>
    </source>
</evidence>
<comment type="subcellular location">
    <subcellularLocation>
        <location evidence="2">Cell envelope</location>
    </subcellularLocation>
</comment>
<evidence type="ECO:0000256" key="6">
    <source>
        <dbReference type="ARBA" id="ARBA00022723"/>
    </source>
</evidence>
<keyword evidence="5 12" id="KW-0533">Nickel</keyword>
<keyword evidence="14" id="KW-1185">Reference proteome</keyword>
<evidence type="ECO:0000256" key="8">
    <source>
        <dbReference type="ARBA" id="ARBA00037655"/>
    </source>
</evidence>
<dbReference type="InterPro" id="IPR018194">
    <property type="entry name" value="Ni-dep_hyd_lsu_Ni_BS"/>
</dbReference>
<sequence>MTTAQRVVVDPITRIEGHLRIEAETDAGGKITRAYSAGTMVRGIEIILRGRDPRDAWAFAQRICGVCTLVHGIASVRAVEDALHRAIPSYAIPKNAELIRNLMIAAQFVHDHVMHFYHLHALDWVDVVSALKADPKATSALAQGISSYPKSSPGYFADVQKKVKTFVEQGQLGIFANAYWGHPAYKLPPEANLMAVAHYLDALAWQRDVVKLHTIFGGKNPHPNFLVGGVPSAISVQPGAGHGHGGPHYRGGQDATALNIVGLETVQNVIRQMREFVDQVYVPDTLAIAGFYKEWGGMGEGLGNFLSFGDLPSKGFWESDSFLIPRGVILNRDLSTVHPIDLDDDKEIQEFVSHSWYKYGGGDAQGLHPFKGETELHYTGPKPPYEHLDVDHKYSWLKSPRWKGHAMEVGPLARVLMMYASGNAQARELVGYTLKTLNVPAQALFSTLGRTAARTLETKILADAMQGWYDELVANIKAGDLKTFNEQYWEPSSWPRHMQGVGLMEAPRGGLSHWIVVDDGKISNYQAVVPSTWNAGPRDAQGQPGAYEAALQHNHVMHDPKQPIEILRTIHSFDPCIACAVHVTDPDGEELVQVKIK</sequence>
<dbReference type="EMBL" id="CP141769">
    <property type="protein sequence ID" value="WRS40574.1"/>
    <property type="molecule type" value="Genomic_DNA"/>
</dbReference>
<dbReference type="InterPro" id="IPR001501">
    <property type="entry name" value="Ni-dep_hyd_lsu"/>
</dbReference>
<evidence type="ECO:0000256" key="11">
    <source>
        <dbReference type="ARBA" id="ARBA00042683"/>
    </source>
</evidence>
<comment type="cofactor">
    <cofactor evidence="1">
        <name>Ni(2+)</name>
        <dbReference type="ChEBI" id="CHEBI:49786"/>
    </cofactor>
</comment>
<dbReference type="Pfam" id="PF00374">
    <property type="entry name" value="NiFeSe_Hases"/>
    <property type="match status" value="1"/>
</dbReference>
<evidence type="ECO:0000256" key="3">
    <source>
        <dbReference type="ARBA" id="ARBA00009292"/>
    </source>
</evidence>
<dbReference type="PANTHER" id="PTHR42958">
    <property type="entry name" value="HYDROGENASE-2 LARGE CHAIN"/>
    <property type="match status" value="1"/>
</dbReference>
<dbReference type="PROSITE" id="PS00508">
    <property type="entry name" value="NI_HGENASE_L_2"/>
    <property type="match status" value="1"/>
</dbReference>
<dbReference type="PROSITE" id="PS00507">
    <property type="entry name" value="NI_HGENASE_L_1"/>
    <property type="match status" value="1"/>
</dbReference>
<dbReference type="PANTHER" id="PTHR42958:SF2">
    <property type="entry name" value="UPTAKE HYDROGENASE LARGE SUBUNIT"/>
    <property type="match status" value="1"/>
</dbReference>
<keyword evidence="6 12" id="KW-0479">Metal-binding</keyword>
<accession>A0ABZ1CME8</accession>
<protein>
    <recommendedName>
        <fullName evidence="9">Uptake hydrogenase large subunit</fullName>
    </recommendedName>
    <alternativeName>
        <fullName evidence="11">Hydrogenlyase</fullName>
    </alternativeName>
    <alternativeName>
        <fullName evidence="10">Membrane-bound hydrogenase large subunit</fullName>
    </alternativeName>
</protein>
<organism evidence="13 14">
    <name type="scientific">Thiobacillus sedimenti</name>
    <dbReference type="NCBI Taxonomy" id="3110231"/>
    <lineage>
        <taxon>Bacteria</taxon>
        <taxon>Pseudomonadati</taxon>
        <taxon>Pseudomonadota</taxon>
        <taxon>Betaproteobacteria</taxon>
        <taxon>Nitrosomonadales</taxon>
        <taxon>Thiobacillaceae</taxon>
        <taxon>Thiobacillus</taxon>
    </lineage>
</organism>
<dbReference type="Proteomes" id="UP001334732">
    <property type="component" value="Chromosome"/>
</dbReference>
<dbReference type="InterPro" id="IPR029014">
    <property type="entry name" value="NiFe-Hase_large"/>
</dbReference>
<reference evidence="13 14" key="1">
    <citation type="submission" date="2023-12" db="EMBL/GenBank/DDBJ databases">
        <title>Thiobacillus sedimentum sp. nov., a chemolithoautotrophic sulfur-oxidizing bacterium isolated from freshwater sediment.</title>
        <authorList>
            <person name="Luo J."/>
            <person name="Dai C."/>
        </authorList>
    </citation>
    <scope>NUCLEOTIDE SEQUENCE [LARGE SCALE GENOMIC DNA]</scope>
    <source>
        <strain evidence="13 14">SCUT-2</strain>
    </source>
</reference>
<keyword evidence="7 12" id="KW-0560">Oxidoreductase</keyword>
<gene>
    <name evidence="13" type="ORF">VA613_06770</name>
</gene>
<evidence type="ECO:0000256" key="4">
    <source>
        <dbReference type="ARBA" id="ARBA00011771"/>
    </source>
</evidence>
<name>A0ABZ1CME8_9PROT</name>
<evidence type="ECO:0000256" key="5">
    <source>
        <dbReference type="ARBA" id="ARBA00022596"/>
    </source>
</evidence>
<evidence type="ECO:0000256" key="10">
    <source>
        <dbReference type="ARBA" id="ARBA00041237"/>
    </source>
</evidence>
<evidence type="ECO:0000256" key="2">
    <source>
        <dbReference type="ARBA" id="ARBA00004196"/>
    </source>
</evidence>
<evidence type="ECO:0000256" key="9">
    <source>
        <dbReference type="ARBA" id="ARBA00040803"/>
    </source>
</evidence>
<evidence type="ECO:0000313" key="14">
    <source>
        <dbReference type="Proteomes" id="UP001334732"/>
    </source>
</evidence>
<dbReference type="InterPro" id="IPR050867">
    <property type="entry name" value="NiFe/NiFeSe_hydrgnase_LSU"/>
</dbReference>
<comment type="similarity">
    <text evidence="3 12">Belongs to the [NiFe]/[NiFeSe] hydrogenase large subunit family.</text>
</comment>
<evidence type="ECO:0000256" key="12">
    <source>
        <dbReference type="RuleBase" id="RU003896"/>
    </source>
</evidence>
<dbReference type="Gene3D" id="1.10.645.10">
    <property type="entry name" value="Cytochrome-c3 Hydrogenase, chain B"/>
    <property type="match status" value="1"/>
</dbReference>